<accession>A0A4P7BZS0</accession>
<comment type="similarity">
    <text evidence="2">Belongs to the NAD(P)-dependent epimerase/dehydratase family.</text>
</comment>
<dbReference type="EMBL" id="CP038033">
    <property type="protein sequence ID" value="QBQ55743.1"/>
    <property type="molecule type" value="Genomic_DNA"/>
</dbReference>
<organism evidence="4 5">
    <name type="scientific">Nitrosococcus wardiae</name>
    <dbReference type="NCBI Taxonomy" id="1814290"/>
    <lineage>
        <taxon>Bacteria</taxon>
        <taxon>Pseudomonadati</taxon>
        <taxon>Pseudomonadota</taxon>
        <taxon>Gammaproteobacteria</taxon>
        <taxon>Chromatiales</taxon>
        <taxon>Chromatiaceae</taxon>
        <taxon>Nitrosococcus</taxon>
    </lineage>
</organism>
<dbReference type="OrthoDB" id="9803010at2"/>
<comment type="pathway">
    <text evidence="1">Bacterial outer membrane biogenesis; LPS O-antigen biosynthesis.</text>
</comment>
<dbReference type="InterPro" id="IPR001509">
    <property type="entry name" value="Epimerase_deHydtase"/>
</dbReference>
<dbReference type="AlphaFoldDB" id="A0A4P7BZS0"/>
<dbReference type="PANTHER" id="PTHR43000">
    <property type="entry name" value="DTDP-D-GLUCOSE 4,6-DEHYDRATASE-RELATED"/>
    <property type="match status" value="1"/>
</dbReference>
<name>A0A4P7BZS0_9GAMM</name>
<evidence type="ECO:0000256" key="2">
    <source>
        <dbReference type="ARBA" id="ARBA00007637"/>
    </source>
</evidence>
<dbReference type="RefSeq" id="WP_134359000.1">
    <property type="nucleotide sequence ID" value="NZ_CP038033.1"/>
</dbReference>
<dbReference type="Gene3D" id="3.40.50.720">
    <property type="entry name" value="NAD(P)-binding Rossmann-like Domain"/>
    <property type="match status" value="1"/>
</dbReference>
<feature type="domain" description="NAD-dependent epimerase/dehydratase" evidence="3">
    <location>
        <begin position="303"/>
        <end position="563"/>
    </location>
</feature>
<proteinExistence type="inferred from homology"/>
<keyword evidence="5" id="KW-1185">Reference proteome</keyword>
<protein>
    <submittedName>
        <fullName evidence="4">NAD-dependent epimerase/dehydratase family protein</fullName>
    </submittedName>
</protein>
<dbReference type="SUPFAM" id="SSF51735">
    <property type="entry name" value="NAD(P)-binding Rossmann-fold domains"/>
    <property type="match status" value="1"/>
</dbReference>
<dbReference type="KEGG" id="nwr:E3U44_15405"/>
<evidence type="ECO:0000259" key="3">
    <source>
        <dbReference type="Pfam" id="PF01370"/>
    </source>
</evidence>
<gene>
    <name evidence="4" type="ORF">E3U44_15405</name>
</gene>
<sequence length="652" mass="72045">MMAGAPGRKQARCGINEWFALGEYRQAEQLLDDACAAGFRDIRLAVTLAQWNSPKARAWYGWLIARAAERFEVVIALHRLLPHHSHQLPPAWVHEALAYQRFFGEACNELGDSIQWLECADLLGVPSWPDASPQSAGLLSKLLCESSAPSLCLGGLVLDARWLAIAYRQGLFDSVQALAFRRFSQADKDGELAKVDEVLPAPQRLERWLTPDPIPPRRDSGIGLLVGEWGGLLNGAVERVYLNLTAVPAEGERQPGRGLRTADGKPALLGRLLQLQGGGYARVQEVATWGQGSGKKGGRDRELVIGGAGFIGCNVAARLAAQGHQILVLDDLSRPGTECNLEWLHQRFPNQIEVLLADVRDRDAVQYAVQRACRIFHFAAQVAVTTSLKQPFFDHDVNTVGTLNVLEAARRRRYPPGLVFTSTNKVYGDLDDLELQLTASGYAPVDDVIRSRGIDESRPLKFCSPYGCSKGAADQYVLDYARTLGLPATVLRMSCIYGPRQFGNEDQGWVAHFIRQVVSETPITFYGDGLQVRDVLYVDDLVKALLTAANHLPAIAGEAFNMGGGPQNVLSLQGLVDQLAVLHHRVPVVYRKDWRPSDQRYYVSDTSKFQRVTGWRPAIGSKEGVRQLYEWMQQELTASRPAAHSEKEQVVL</sequence>
<reference evidence="4 5" key="1">
    <citation type="submission" date="2019-03" db="EMBL/GenBank/DDBJ databases">
        <title>The genome sequence of Nitrosococcus wardiae strain D1FHST reveals the archetypal metabolic capacity of ammonia-oxidizing Gammaproteobacteria.</title>
        <authorList>
            <person name="Wang L."/>
            <person name="Lim C.K."/>
            <person name="Hanson T.E."/>
            <person name="Dang H."/>
            <person name="Klotz M.G."/>
        </authorList>
    </citation>
    <scope>NUCLEOTIDE SEQUENCE [LARGE SCALE GENOMIC DNA]</scope>
    <source>
        <strain evidence="4 5">D1FHS</strain>
    </source>
</reference>
<evidence type="ECO:0000256" key="1">
    <source>
        <dbReference type="ARBA" id="ARBA00005125"/>
    </source>
</evidence>
<dbReference type="Proteomes" id="UP000294325">
    <property type="component" value="Chromosome"/>
</dbReference>
<dbReference type="InterPro" id="IPR036291">
    <property type="entry name" value="NAD(P)-bd_dom_sf"/>
</dbReference>
<evidence type="ECO:0000313" key="5">
    <source>
        <dbReference type="Proteomes" id="UP000294325"/>
    </source>
</evidence>
<dbReference type="Pfam" id="PF01370">
    <property type="entry name" value="Epimerase"/>
    <property type="match status" value="1"/>
</dbReference>
<evidence type="ECO:0000313" key="4">
    <source>
        <dbReference type="EMBL" id="QBQ55743.1"/>
    </source>
</evidence>